<dbReference type="EMBL" id="OZ034833">
    <property type="protein sequence ID" value="CAL1675083.1"/>
    <property type="molecule type" value="Genomic_DNA"/>
</dbReference>
<evidence type="ECO:0000313" key="3">
    <source>
        <dbReference type="Proteomes" id="UP001497644"/>
    </source>
</evidence>
<accession>A0AAV2N5D4</accession>
<sequence>MNRPYTPNGCNTDCHNARLPCSYCQIRSSKDSIAAYRCRLAEVEQAEQLYGCPQSVEKSERQYDDGRKAESRRQSDKGVLTSGKSPDI</sequence>
<reference evidence="2" key="1">
    <citation type="submission" date="2024-04" db="EMBL/GenBank/DDBJ databases">
        <authorList>
            <consortium name="Molecular Ecology Group"/>
        </authorList>
    </citation>
    <scope>NUCLEOTIDE SEQUENCE</scope>
</reference>
<name>A0AAV2N5D4_9HYME</name>
<dbReference type="AlphaFoldDB" id="A0AAV2N5D4"/>
<evidence type="ECO:0000313" key="2">
    <source>
        <dbReference type="EMBL" id="CAL1675083.1"/>
    </source>
</evidence>
<keyword evidence="3" id="KW-1185">Reference proteome</keyword>
<evidence type="ECO:0000256" key="1">
    <source>
        <dbReference type="SAM" id="MobiDB-lite"/>
    </source>
</evidence>
<gene>
    <name evidence="2" type="ORF">LPLAT_LOCUS1578</name>
</gene>
<feature type="compositionally biased region" description="Basic and acidic residues" evidence="1">
    <location>
        <begin position="57"/>
        <end position="76"/>
    </location>
</feature>
<proteinExistence type="predicted"/>
<dbReference type="Proteomes" id="UP001497644">
    <property type="component" value="Chromosome 10"/>
</dbReference>
<protein>
    <submittedName>
        <fullName evidence="2">Uncharacterized protein</fullName>
    </submittedName>
</protein>
<feature type="region of interest" description="Disordered" evidence="1">
    <location>
        <begin position="55"/>
        <end position="88"/>
    </location>
</feature>
<organism evidence="2 3">
    <name type="scientific">Lasius platythorax</name>
    <dbReference type="NCBI Taxonomy" id="488582"/>
    <lineage>
        <taxon>Eukaryota</taxon>
        <taxon>Metazoa</taxon>
        <taxon>Ecdysozoa</taxon>
        <taxon>Arthropoda</taxon>
        <taxon>Hexapoda</taxon>
        <taxon>Insecta</taxon>
        <taxon>Pterygota</taxon>
        <taxon>Neoptera</taxon>
        <taxon>Endopterygota</taxon>
        <taxon>Hymenoptera</taxon>
        <taxon>Apocrita</taxon>
        <taxon>Aculeata</taxon>
        <taxon>Formicoidea</taxon>
        <taxon>Formicidae</taxon>
        <taxon>Formicinae</taxon>
        <taxon>Lasius</taxon>
        <taxon>Lasius</taxon>
    </lineage>
</organism>